<dbReference type="InterPro" id="IPR013780">
    <property type="entry name" value="Glyco_hydro_b"/>
</dbReference>
<dbReference type="AlphaFoldDB" id="A0A5Q0H3Y6"/>
<dbReference type="Pfam" id="PF02922">
    <property type="entry name" value="CBM_48"/>
    <property type="match status" value="1"/>
</dbReference>
<dbReference type="Gene3D" id="3.20.20.80">
    <property type="entry name" value="Glycosidases"/>
    <property type="match status" value="1"/>
</dbReference>
<dbReference type="InterPro" id="IPR017853">
    <property type="entry name" value="GH"/>
</dbReference>
<evidence type="ECO:0000313" key="6">
    <source>
        <dbReference type="Proteomes" id="UP000325787"/>
    </source>
</evidence>
<comment type="similarity">
    <text evidence="1">Belongs to the glycosyl hydrolase 13 family.</text>
</comment>
<accession>A0A5Q0H3Y6</accession>
<dbReference type="RefSeq" id="WP_051767065.1">
    <property type="nucleotide sequence ID" value="NZ_CP034550.1"/>
</dbReference>
<dbReference type="CDD" id="cd02856">
    <property type="entry name" value="E_set_GDE_Isoamylase_N"/>
    <property type="match status" value="1"/>
</dbReference>
<reference evidence="6" key="1">
    <citation type="journal article" date="2021" name="Curr. Microbiol.">
        <title>Complete genome of nocamycin-producing strain Saccharothrix syringae NRRL B-16468 reveals the biosynthetic potential for secondary metabolites.</title>
        <authorList>
            <person name="Mo X."/>
            <person name="Yang S."/>
        </authorList>
    </citation>
    <scope>NUCLEOTIDE SEQUENCE [LARGE SCALE GENOMIC DNA]</scope>
    <source>
        <strain evidence="6">ATCC 51364 / DSM 43886 / JCM 6844 / KCTC 9398 / NBRC 14523 / NRRL B-16468 / INA 2240</strain>
    </source>
</reference>
<dbReference type="SUPFAM" id="SSF51445">
    <property type="entry name" value="(Trans)glycosidases"/>
    <property type="match status" value="1"/>
</dbReference>
<dbReference type="PANTHER" id="PTHR43002">
    <property type="entry name" value="GLYCOGEN DEBRANCHING ENZYME"/>
    <property type="match status" value="1"/>
</dbReference>
<dbReference type="Gene3D" id="2.60.40.10">
    <property type="entry name" value="Immunoglobulins"/>
    <property type="match status" value="1"/>
</dbReference>
<dbReference type="InterPro" id="IPR006047">
    <property type="entry name" value="GH13_cat_dom"/>
</dbReference>
<dbReference type="SMART" id="SM00642">
    <property type="entry name" value="Aamy"/>
    <property type="match status" value="1"/>
</dbReference>
<name>A0A5Q0H3Y6_SACSY</name>
<dbReference type="GO" id="GO:0004553">
    <property type="term" value="F:hydrolase activity, hydrolyzing O-glycosyl compounds"/>
    <property type="evidence" value="ECO:0007669"/>
    <property type="project" value="InterPro"/>
</dbReference>
<dbReference type="SUPFAM" id="SSF81296">
    <property type="entry name" value="E set domains"/>
    <property type="match status" value="1"/>
</dbReference>
<evidence type="ECO:0000256" key="3">
    <source>
        <dbReference type="ARBA" id="ARBA00022946"/>
    </source>
</evidence>
<dbReference type="InterPro" id="IPR044505">
    <property type="entry name" value="GlgX_Isoamylase_N_E_set"/>
</dbReference>
<dbReference type="CDD" id="cd11326">
    <property type="entry name" value="AmyAc_Glg_debranch"/>
    <property type="match status" value="1"/>
</dbReference>
<proteinExistence type="inferred from homology"/>
<feature type="domain" description="Glycosyl hydrolase family 13 catalytic" evidence="4">
    <location>
        <begin position="160"/>
        <end position="567"/>
    </location>
</feature>
<evidence type="ECO:0000256" key="1">
    <source>
        <dbReference type="ARBA" id="ARBA00008061"/>
    </source>
</evidence>
<keyword evidence="3" id="KW-0809">Transit peptide</keyword>
<evidence type="ECO:0000256" key="2">
    <source>
        <dbReference type="ARBA" id="ARBA00022801"/>
    </source>
</evidence>
<evidence type="ECO:0000259" key="4">
    <source>
        <dbReference type="SMART" id="SM00642"/>
    </source>
</evidence>
<dbReference type="InterPro" id="IPR014756">
    <property type="entry name" value="Ig_E-set"/>
</dbReference>
<protein>
    <submittedName>
        <fullName evidence="5">DUF3459 domain-containing protein</fullName>
    </submittedName>
</protein>
<keyword evidence="2" id="KW-0378">Hydrolase</keyword>
<keyword evidence="6" id="KW-1185">Reference proteome</keyword>
<gene>
    <name evidence="5" type="ORF">EKG83_29350</name>
</gene>
<dbReference type="SUPFAM" id="SSF51011">
    <property type="entry name" value="Glycosyl hydrolase domain"/>
    <property type="match status" value="1"/>
</dbReference>
<dbReference type="Gene3D" id="2.60.40.1180">
    <property type="entry name" value="Golgi alpha-mannosidase II"/>
    <property type="match status" value="1"/>
</dbReference>
<dbReference type="InterPro" id="IPR013783">
    <property type="entry name" value="Ig-like_fold"/>
</dbReference>
<sequence>MEARLIEAELIEAVRPAPPHPPGARVVPGGISFAVRSSGATAVSLVLYRAGEAEPFAELPFPPECRTGGVWAMTVPGLDHRDLEYGYRVWGPGGPGDRYDPRRVVADPYARAIGGGGERWGGPRQPFEGFRYRGRVVVDEFDWEGDRPLGLPARDLVVYEAHVRGFTRHPSSGVAAPGTYAGFAEKAGYLRELGVNCVELLPVFEFDELANDRFDPVAGQALWNYWGYNTVGFFAPKAGYSSGPDASAELKTLVKTLHRAGIEVVLDVVFNHTAEGNGNGPTISLRGLDNRVFYLLDDDGGYRDYSGTGNTLNANHPLVVEFVLECLRFWVTEYHVDGFRFDLASALTRGADGTPLADPPLLRAIAEDPLLRDTRLIAEAWDAAGLYQVGSFPAHGRFAEWNGRYRDAVRRFLKGDPGTAGEAALRLAGSPDLYAGRGPLASVNLVTAHDGFTLADLFSYNEKHNERNGEHNRDGEHVNHSWNCGHEGPTDDPEVLALRGRLTRNALALLLLGRGVPMLVAGDEFGRTQQGNNNAYCHDDEVSWVDWDAATRNRDLVEYTRSLIAFRRAHPALRRDAFDGVRHEAEGSLLTVTFEAPGDVVLVVANSHWEPAEVALPPGARWRLFLDTTTCEVHRDPVPVDQDRIPAGPRSVLVLTTAPRGGAEG</sequence>
<dbReference type="InterPro" id="IPR004193">
    <property type="entry name" value="Glyco_hydro_13_N"/>
</dbReference>
<dbReference type="Proteomes" id="UP000325787">
    <property type="component" value="Chromosome"/>
</dbReference>
<organism evidence="5 6">
    <name type="scientific">Saccharothrix syringae</name>
    <name type="common">Nocardiopsis syringae</name>
    <dbReference type="NCBI Taxonomy" id="103733"/>
    <lineage>
        <taxon>Bacteria</taxon>
        <taxon>Bacillati</taxon>
        <taxon>Actinomycetota</taxon>
        <taxon>Actinomycetes</taxon>
        <taxon>Pseudonocardiales</taxon>
        <taxon>Pseudonocardiaceae</taxon>
        <taxon>Saccharothrix</taxon>
    </lineage>
</organism>
<dbReference type="Pfam" id="PF00128">
    <property type="entry name" value="Alpha-amylase"/>
    <property type="match status" value="1"/>
</dbReference>
<dbReference type="KEGG" id="ssyi:EKG83_29350"/>
<dbReference type="EMBL" id="CP034550">
    <property type="protein sequence ID" value="QFZ20946.1"/>
    <property type="molecule type" value="Genomic_DNA"/>
</dbReference>
<evidence type="ECO:0000313" key="5">
    <source>
        <dbReference type="EMBL" id="QFZ20946.1"/>
    </source>
</evidence>
<dbReference type="OrthoDB" id="3236218at2"/>
<dbReference type="GO" id="GO:0005975">
    <property type="term" value="P:carbohydrate metabolic process"/>
    <property type="evidence" value="ECO:0007669"/>
    <property type="project" value="InterPro"/>
</dbReference>
<dbReference type="FunFam" id="3.20.20.80:FF:000054">
    <property type="entry name" value="Glycogen debranching enzyme"/>
    <property type="match status" value="1"/>
</dbReference>